<accession>A0A4R6RFZ6</accession>
<evidence type="ECO:0000313" key="7">
    <source>
        <dbReference type="Proteomes" id="UP000294593"/>
    </source>
</evidence>
<evidence type="ECO:0000313" key="6">
    <source>
        <dbReference type="EMBL" id="TDP84717.1"/>
    </source>
</evidence>
<dbReference type="EMBL" id="SNXW01000003">
    <property type="protein sequence ID" value="TDP84717.1"/>
    <property type="molecule type" value="Genomic_DNA"/>
</dbReference>
<dbReference type="InterPro" id="IPR003728">
    <property type="entry name" value="Ribosome_maturation_RimP"/>
</dbReference>
<dbReference type="Proteomes" id="UP000294593">
    <property type="component" value="Unassembled WGS sequence"/>
</dbReference>
<dbReference type="InterPro" id="IPR036847">
    <property type="entry name" value="RimP_C_sf"/>
</dbReference>
<organism evidence="6 7">
    <name type="scientific">Aquabacterium commune</name>
    <dbReference type="NCBI Taxonomy" id="70586"/>
    <lineage>
        <taxon>Bacteria</taxon>
        <taxon>Pseudomonadati</taxon>
        <taxon>Pseudomonadota</taxon>
        <taxon>Betaproteobacteria</taxon>
        <taxon>Burkholderiales</taxon>
        <taxon>Aquabacterium</taxon>
    </lineage>
</organism>
<dbReference type="CDD" id="cd01734">
    <property type="entry name" value="YlxS_C"/>
    <property type="match status" value="1"/>
</dbReference>
<dbReference type="InterPro" id="IPR028998">
    <property type="entry name" value="RimP_C"/>
</dbReference>
<keyword evidence="1 3" id="KW-0963">Cytoplasm</keyword>
<dbReference type="Pfam" id="PF02576">
    <property type="entry name" value="RimP_N"/>
    <property type="match status" value="1"/>
</dbReference>
<evidence type="ECO:0000256" key="2">
    <source>
        <dbReference type="ARBA" id="ARBA00022517"/>
    </source>
</evidence>
<dbReference type="GO" id="GO:0005829">
    <property type="term" value="C:cytosol"/>
    <property type="evidence" value="ECO:0007669"/>
    <property type="project" value="TreeGrafter"/>
</dbReference>
<dbReference type="PANTHER" id="PTHR33867">
    <property type="entry name" value="RIBOSOME MATURATION FACTOR RIMP"/>
    <property type="match status" value="1"/>
</dbReference>
<evidence type="ECO:0000259" key="4">
    <source>
        <dbReference type="Pfam" id="PF02576"/>
    </source>
</evidence>
<evidence type="ECO:0000256" key="3">
    <source>
        <dbReference type="HAMAP-Rule" id="MF_01077"/>
    </source>
</evidence>
<feature type="domain" description="Ribosome maturation factor RimP C-terminal" evidence="5">
    <location>
        <begin position="85"/>
        <end position="118"/>
    </location>
</feature>
<keyword evidence="2 3" id="KW-0690">Ribosome biogenesis</keyword>
<dbReference type="GO" id="GO:0000028">
    <property type="term" value="P:ribosomal small subunit assembly"/>
    <property type="evidence" value="ECO:0007669"/>
    <property type="project" value="TreeGrafter"/>
</dbReference>
<dbReference type="RefSeq" id="WP_133607925.1">
    <property type="nucleotide sequence ID" value="NZ_SNXW01000003.1"/>
</dbReference>
<dbReference type="SUPFAM" id="SSF74942">
    <property type="entry name" value="YhbC-like, C-terminal domain"/>
    <property type="match status" value="1"/>
</dbReference>
<proteinExistence type="inferred from homology"/>
<comment type="subcellular location">
    <subcellularLocation>
        <location evidence="3">Cytoplasm</location>
    </subcellularLocation>
</comment>
<reference evidence="6 7" key="1">
    <citation type="submission" date="2019-03" db="EMBL/GenBank/DDBJ databases">
        <title>Genomic Encyclopedia of Type Strains, Phase IV (KMG-IV): sequencing the most valuable type-strain genomes for metagenomic binning, comparative biology and taxonomic classification.</title>
        <authorList>
            <person name="Goeker M."/>
        </authorList>
    </citation>
    <scope>NUCLEOTIDE SEQUENCE [LARGE SCALE GENOMIC DNA]</scope>
    <source>
        <strain evidence="6 7">DSM 11901</strain>
    </source>
</reference>
<dbReference type="AlphaFoldDB" id="A0A4R6RFZ6"/>
<comment type="function">
    <text evidence="3">Required for maturation of 30S ribosomal subunits.</text>
</comment>
<dbReference type="InterPro" id="IPR035956">
    <property type="entry name" value="RimP_N_sf"/>
</dbReference>
<keyword evidence="7" id="KW-1185">Reference proteome</keyword>
<evidence type="ECO:0000256" key="1">
    <source>
        <dbReference type="ARBA" id="ARBA00022490"/>
    </source>
</evidence>
<dbReference type="GO" id="GO:0006412">
    <property type="term" value="P:translation"/>
    <property type="evidence" value="ECO:0007669"/>
    <property type="project" value="TreeGrafter"/>
</dbReference>
<dbReference type="PANTHER" id="PTHR33867:SF1">
    <property type="entry name" value="RIBOSOME MATURATION FACTOR RIMP"/>
    <property type="match status" value="1"/>
</dbReference>
<evidence type="ECO:0000259" key="5">
    <source>
        <dbReference type="Pfam" id="PF17384"/>
    </source>
</evidence>
<dbReference type="OrthoDB" id="9805006at2"/>
<dbReference type="SUPFAM" id="SSF75420">
    <property type="entry name" value="YhbC-like, N-terminal domain"/>
    <property type="match status" value="1"/>
</dbReference>
<feature type="domain" description="Ribosome maturation factor RimP N-terminal" evidence="4">
    <location>
        <begin position="7"/>
        <end position="82"/>
    </location>
</feature>
<dbReference type="Gene3D" id="3.30.300.70">
    <property type="entry name" value="RimP-like superfamily, N-terminal"/>
    <property type="match status" value="1"/>
</dbReference>
<dbReference type="Pfam" id="PF17384">
    <property type="entry name" value="DUF150_C"/>
    <property type="match status" value="1"/>
</dbReference>
<gene>
    <name evidence="3" type="primary">rimP</name>
    <name evidence="6" type="ORF">EV672_103288</name>
</gene>
<comment type="similarity">
    <text evidence="3">Belongs to the RimP family.</text>
</comment>
<dbReference type="Gene3D" id="2.30.30.180">
    <property type="entry name" value="Ribosome maturation factor RimP, C-terminal domain"/>
    <property type="match status" value="1"/>
</dbReference>
<protein>
    <recommendedName>
        <fullName evidence="3">Ribosome maturation factor RimP</fullName>
    </recommendedName>
</protein>
<dbReference type="InterPro" id="IPR028989">
    <property type="entry name" value="RimP_N"/>
</dbReference>
<comment type="caution">
    <text evidence="6">The sequence shown here is derived from an EMBL/GenBank/DDBJ whole genome shotgun (WGS) entry which is preliminary data.</text>
</comment>
<dbReference type="HAMAP" id="MF_01077">
    <property type="entry name" value="RimP"/>
    <property type="match status" value="1"/>
</dbReference>
<sequence length="217" mass="23750">MTWLNVVETTVTGLGYELVDCERSTHGLLRVYIDRLPEQAYDLPGELVTVDDCEKVNRQLQYALETVDADYSRLEVSSPGVDRPLKTPAHFERFLGEQVEISLKAPFKGRKKYSGVLCTSQDGDEASIASGQAWGLVLKPADADKPLSKTAAKKLAKDQAAGIAAPQDVYEVLGFTLDEIREARLVPEVSFKGRVRRAATPADVAVDEAQELGGQNK</sequence>
<name>A0A4R6RFZ6_9BURK</name>